<name>A0AAV7X1Y6_PLEWA</name>
<accession>A0AAV7X1Y6</accession>
<reference evidence="2" key="1">
    <citation type="journal article" date="2022" name="bioRxiv">
        <title>Sequencing and chromosome-scale assembly of the giantPleurodeles waltlgenome.</title>
        <authorList>
            <person name="Brown T."/>
            <person name="Elewa A."/>
            <person name="Iarovenko S."/>
            <person name="Subramanian E."/>
            <person name="Araus A.J."/>
            <person name="Petzold A."/>
            <person name="Susuki M."/>
            <person name="Suzuki K.-i.T."/>
            <person name="Hayashi T."/>
            <person name="Toyoda A."/>
            <person name="Oliveira C."/>
            <person name="Osipova E."/>
            <person name="Leigh N.D."/>
            <person name="Simon A."/>
            <person name="Yun M.H."/>
        </authorList>
    </citation>
    <scope>NUCLEOTIDE SEQUENCE</scope>
    <source>
        <strain evidence="2">20211129_DDA</strain>
        <tissue evidence="2">Liver</tissue>
    </source>
</reference>
<evidence type="ECO:0000313" key="3">
    <source>
        <dbReference type="Proteomes" id="UP001066276"/>
    </source>
</evidence>
<feature type="region of interest" description="Disordered" evidence="1">
    <location>
        <begin position="1"/>
        <end position="119"/>
    </location>
</feature>
<protein>
    <submittedName>
        <fullName evidence="2">Uncharacterized protein</fullName>
    </submittedName>
</protein>
<keyword evidence="3" id="KW-1185">Reference proteome</keyword>
<comment type="caution">
    <text evidence="2">The sequence shown here is derived from an EMBL/GenBank/DDBJ whole genome shotgun (WGS) entry which is preliminary data.</text>
</comment>
<organism evidence="2 3">
    <name type="scientific">Pleurodeles waltl</name>
    <name type="common">Iberian ribbed newt</name>
    <dbReference type="NCBI Taxonomy" id="8319"/>
    <lineage>
        <taxon>Eukaryota</taxon>
        <taxon>Metazoa</taxon>
        <taxon>Chordata</taxon>
        <taxon>Craniata</taxon>
        <taxon>Vertebrata</taxon>
        <taxon>Euteleostomi</taxon>
        <taxon>Amphibia</taxon>
        <taxon>Batrachia</taxon>
        <taxon>Caudata</taxon>
        <taxon>Salamandroidea</taxon>
        <taxon>Salamandridae</taxon>
        <taxon>Pleurodelinae</taxon>
        <taxon>Pleurodeles</taxon>
    </lineage>
</organism>
<gene>
    <name evidence="2" type="ORF">NDU88_006747</name>
</gene>
<proteinExistence type="predicted"/>
<evidence type="ECO:0000256" key="1">
    <source>
        <dbReference type="SAM" id="MobiDB-lite"/>
    </source>
</evidence>
<evidence type="ECO:0000313" key="2">
    <source>
        <dbReference type="EMBL" id="KAJ1219176.1"/>
    </source>
</evidence>
<dbReference type="Proteomes" id="UP001066276">
    <property type="component" value="Chromosome 1_1"/>
</dbReference>
<dbReference type="AlphaFoldDB" id="A0AAV7X1Y6"/>
<dbReference type="EMBL" id="JANPWB010000001">
    <property type="protein sequence ID" value="KAJ1219176.1"/>
    <property type="molecule type" value="Genomic_DNA"/>
</dbReference>
<feature type="compositionally biased region" description="Polar residues" evidence="1">
    <location>
        <begin position="83"/>
        <end position="104"/>
    </location>
</feature>
<sequence>MGSAAPSIPSTCADAAGDGPVLHEGTANPQKLPSSKEELGCWSAGRGLAKKTAAGKGEEDGSVFWRSDVEGQDGESRRITGGETLTTVSETAATQEAQRGNTSHTSEEAWHTQVHPGTA</sequence>